<keyword evidence="3" id="KW-1185">Reference proteome</keyword>
<reference evidence="2 3" key="1">
    <citation type="submission" date="2019-07" db="EMBL/GenBank/DDBJ databases">
        <authorList>
            <person name="Jastrzebski P J."/>
            <person name="Paukszto L."/>
            <person name="Jastrzebski P J."/>
        </authorList>
    </citation>
    <scope>NUCLEOTIDE SEQUENCE [LARGE SCALE GENOMIC DNA]</scope>
    <source>
        <strain evidence="2 3">WMS-il1</strain>
    </source>
</reference>
<organism evidence="2 3">
    <name type="scientific">Hymenolepis diminuta</name>
    <name type="common">Rat tapeworm</name>
    <dbReference type="NCBI Taxonomy" id="6216"/>
    <lineage>
        <taxon>Eukaryota</taxon>
        <taxon>Metazoa</taxon>
        <taxon>Spiralia</taxon>
        <taxon>Lophotrochozoa</taxon>
        <taxon>Platyhelminthes</taxon>
        <taxon>Cestoda</taxon>
        <taxon>Eucestoda</taxon>
        <taxon>Cyclophyllidea</taxon>
        <taxon>Hymenolepididae</taxon>
        <taxon>Hymenolepis</taxon>
    </lineage>
</organism>
<dbReference type="Proteomes" id="UP000321570">
    <property type="component" value="Unassembled WGS sequence"/>
</dbReference>
<dbReference type="AlphaFoldDB" id="A0A564Y9N3"/>
<accession>A0A564Y9N3</accession>
<feature type="compositionally biased region" description="Polar residues" evidence="1">
    <location>
        <begin position="1"/>
        <end position="16"/>
    </location>
</feature>
<evidence type="ECO:0000313" key="3">
    <source>
        <dbReference type="Proteomes" id="UP000321570"/>
    </source>
</evidence>
<sequence length="232" mass="26960">MNKNYATEVTKFNSDSKIAPGRDFKKVKSSGKNKDNQKQYEGYEAQKNEKSEKKHKKGSQGRILVKEDFQTKTTKTKSSREYEKKKPRKHQEVAIVSVVENKPKREEAVVCQPVCQPVCQEVCTEIVQHCQPYICCLPVCMPTCVDYQQCIPCQPRCEQIFIERHPSQPYQPWQPMYHTYQVGEQMFQPVNETVQVDFQRPSPLLKESGRYLVKSQVIQANYEDDDGNTIEN</sequence>
<feature type="compositionally biased region" description="Basic and acidic residues" evidence="1">
    <location>
        <begin position="20"/>
        <end position="38"/>
    </location>
</feature>
<gene>
    <name evidence="2" type="ORF">WMSIL1_LOCUS3931</name>
</gene>
<proteinExistence type="predicted"/>
<evidence type="ECO:0000313" key="2">
    <source>
        <dbReference type="EMBL" id="VUZ43468.1"/>
    </source>
</evidence>
<name>A0A564Y9N3_HYMDI</name>
<feature type="region of interest" description="Disordered" evidence="1">
    <location>
        <begin position="1"/>
        <end position="88"/>
    </location>
</feature>
<dbReference type="EMBL" id="CABIJS010000111">
    <property type="protein sequence ID" value="VUZ43468.1"/>
    <property type="molecule type" value="Genomic_DNA"/>
</dbReference>
<evidence type="ECO:0000256" key="1">
    <source>
        <dbReference type="SAM" id="MobiDB-lite"/>
    </source>
</evidence>
<protein>
    <submittedName>
        <fullName evidence="2">Uncharacterized protein</fullName>
    </submittedName>
</protein>